<protein>
    <submittedName>
        <fullName evidence="2">Uncharacterized protein</fullName>
    </submittedName>
</protein>
<feature type="compositionally biased region" description="Polar residues" evidence="1">
    <location>
        <begin position="1"/>
        <end position="12"/>
    </location>
</feature>
<reference evidence="2" key="1">
    <citation type="submission" date="2024-07" db="EMBL/GenBank/DDBJ databases">
        <authorList>
            <person name="Yu S.T."/>
        </authorList>
    </citation>
    <scope>NUCLEOTIDE SEQUENCE</scope>
    <source>
        <strain evidence="2">R11</strain>
    </source>
</reference>
<feature type="region of interest" description="Disordered" evidence="1">
    <location>
        <begin position="1"/>
        <end position="21"/>
    </location>
</feature>
<evidence type="ECO:0000313" key="2">
    <source>
        <dbReference type="EMBL" id="XDQ16102.1"/>
    </source>
</evidence>
<sequence>MTQTLHTPSQTAAAHHQHPFTCHPGRWEKESTRALRTGHVRDSTCSAACQPVLVHERTSWGWLAWTVPSDGTLPEVPQQIGVLTPAATRAQRLALRWLIRRPAQRIALATVPGSLRFSAAAVALISVIVGLFAMRHGVPIDVALPAMLLAPLLAEHLPGRLDARADEHVRKVEGVNACRYLQRLATLHTLLVQAAAGSDRYELRRSAEVGHNLLWDAAGLLQTQDTRSASEGLITRERLMLQLADQVAQIIERTAREDAASDADQPRVPGRPLGPYPPGFRQTTPGPTPSTSPLKGNVLMPQPQPESSQAARTPDVYLLFAHEPYYPGPGTQEINTTVVAAGSLRHPQVRQPDGVRIHDLLVQGRQPGEIIPLATLTHELNGGADWPKIGDWEGVTTDLVQLVHAGRCDALSLGLPEIARALLCTGPHGQVRAYDAAADDFVIYGSAERAVVLDEVGMFLTGVATERPFWPGDSLLPPLDRRA</sequence>
<name>A0AB39NDR9_9ACTN</name>
<gene>
    <name evidence="2" type="ORF">AB5J55_44375</name>
</gene>
<feature type="compositionally biased region" description="Low complexity" evidence="1">
    <location>
        <begin position="283"/>
        <end position="293"/>
    </location>
</feature>
<feature type="region of interest" description="Disordered" evidence="1">
    <location>
        <begin position="255"/>
        <end position="311"/>
    </location>
</feature>
<organism evidence="2">
    <name type="scientific">Streptomyces sp. R11</name>
    <dbReference type="NCBI Taxonomy" id="3238625"/>
    <lineage>
        <taxon>Bacteria</taxon>
        <taxon>Bacillati</taxon>
        <taxon>Actinomycetota</taxon>
        <taxon>Actinomycetes</taxon>
        <taxon>Kitasatosporales</taxon>
        <taxon>Streptomycetaceae</taxon>
        <taxon>Streptomyces</taxon>
    </lineage>
</organism>
<proteinExistence type="predicted"/>
<evidence type="ECO:0000256" key="1">
    <source>
        <dbReference type="SAM" id="MobiDB-lite"/>
    </source>
</evidence>
<accession>A0AB39NDR9</accession>
<dbReference type="RefSeq" id="WP_369276025.1">
    <property type="nucleotide sequence ID" value="NZ_CP163432.1"/>
</dbReference>
<dbReference type="EMBL" id="CP163432">
    <property type="protein sequence ID" value="XDQ16102.1"/>
    <property type="molecule type" value="Genomic_DNA"/>
</dbReference>
<dbReference type="AlphaFoldDB" id="A0AB39NDR9"/>